<dbReference type="Pfam" id="PF08367">
    <property type="entry name" value="M16C_assoc"/>
    <property type="match status" value="1"/>
</dbReference>
<dbReference type="SMART" id="SM01264">
    <property type="entry name" value="M16C_associated"/>
    <property type="match status" value="1"/>
</dbReference>
<dbReference type="Proteomes" id="UP000077202">
    <property type="component" value="Unassembled WGS sequence"/>
</dbReference>
<dbReference type="SUPFAM" id="SSF63411">
    <property type="entry name" value="LuxS/MPP-like metallohydrolase"/>
    <property type="match status" value="4"/>
</dbReference>
<evidence type="ECO:0000313" key="11">
    <source>
        <dbReference type="EMBL" id="OAE21846.1"/>
    </source>
</evidence>
<dbReference type="EMBL" id="LVLJ01003336">
    <property type="protein sequence ID" value="OAE21846.1"/>
    <property type="molecule type" value="Genomic_DNA"/>
</dbReference>
<accession>A0A176VPR7</accession>
<dbReference type="PANTHER" id="PTHR43016:SF13">
    <property type="entry name" value="PRESEQUENCE PROTEASE, MITOCHONDRIAL"/>
    <property type="match status" value="1"/>
</dbReference>
<evidence type="ECO:0000256" key="5">
    <source>
        <dbReference type="ARBA" id="ARBA00022723"/>
    </source>
</evidence>
<dbReference type="Pfam" id="PF05193">
    <property type="entry name" value="Peptidase_M16_C"/>
    <property type="match status" value="1"/>
</dbReference>
<dbReference type="GO" id="GO:0004222">
    <property type="term" value="F:metalloendopeptidase activity"/>
    <property type="evidence" value="ECO:0007669"/>
    <property type="project" value="TreeGrafter"/>
</dbReference>
<dbReference type="InterPro" id="IPR007863">
    <property type="entry name" value="Peptidase_M16_C"/>
</dbReference>
<comment type="subcellular location">
    <subcellularLocation>
        <location evidence="2">Mitochondrion</location>
    </subcellularLocation>
</comment>
<evidence type="ECO:0000256" key="7">
    <source>
        <dbReference type="ARBA" id="ARBA00022833"/>
    </source>
</evidence>
<dbReference type="GO" id="GO:0009507">
    <property type="term" value="C:chloroplast"/>
    <property type="evidence" value="ECO:0007669"/>
    <property type="project" value="TreeGrafter"/>
</dbReference>
<keyword evidence="6" id="KW-0378">Hydrolase</keyword>
<name>A0A176VPR7_MARPO</name>
<dbReference type="AlphaFoldDB" id="A0A176VPR7"/>
<dbReference type="FunFam" id="3.30.830.10:FF:000034">
    <property type="entry name" value="presequence protease 1, chloroplastic/mitochondrial"/>
    <property type="match status" value="1"/>
</dbReference>
<dbReference type="Pfam" id="PF00675">
    <property type="entry name" value="Peptidase_M16"/>
    <property type="match status" value="1"/>
</dbReference>
<dbReference type="InterPro" id="IPR055130">
    <property type="entry name" value="PreP_C"/>
</dbReference>
<comment type="cofactor">
    <cofactor evidence="1">
        <name>Zn(2+)</name>
        <dbReference type="ChEBI" id="CHEBI:29105"/>
    </cofactor>
</comment>
<comment type="caution">
    <text evidence="11">The sequence shown here is derived from an EMBL/GenBank/DDBJ whole genome shotgun (WGS) entry which is preliminary data.</text>
</comment>
<proteinExistence type="inferred from homology"/>
<evidence type="ECO:0000313" key="12">
    <source>
        <dbReference type="Proteomes" id="UP000077202"/>
    </source>
</evidence>
<feature type="domain" description="Peptidase M16C associated" evidence="10">
    <location>
        <begin position="573"/>
        <end position="822"/>
    </location>
</feature>
<dbReference type="FunFam" id="3.30.830.10:FF:000009">
    <property type="entry name" value="Presequence protease, mitochondrial"/>
    <property type="match status" value="1"/>
</dbReference>
<dbReference type="Pfam" id="PF22516">
    <property type="entry name" value="PreP_C"/>
    <property type="match status" value="1"/>
</dbReference>
<keyword evidence="7" id="KW-0862">Zinc</keyword>
<dbReference type="GO" id="GO:0016485">
    <property type="term" value="P:protein processing"/>
    <property type="evidence" value="ECO:0007669"/>
    <property type="project" value="TreeGrafter"/>
</dbReference>
<keyword evidence="5" id="KW-0479">Metal-binding</keyword>
<evidence type="ECO:0000256" key="3">
    <source>
        <dbReference type="ARBA" id="ARBA00007575"/>
    </source>
</evidence>
<comment type="similarity">
    <text evidence="3">Belongs to the peptidase M16 family. PreP subfamily.</text>
</comment>
<keyword evidence="9" id="KW-0496">Mitochondrion</keyword>
<evidence type="ECO:0000256" key="6">
    <source>
        <dbReference type="ARBA" id="ARBA00022801"/>
    </source>
</evidence>
<organism evidence="11 12">
    <name type="scientific">Marchantia polymorpha subsp. ruderalis</name>
    <dbReference type="NCBI Taxonomy" id="1480154"/>
    <lineage>
        <taxon>Eukaryota</taxon>
        <taxon>Viridiplantae</taxon>
        <taxon>Streptophyta</taxon>
        <taxon>Embryophyta</taxon>
        <taxon>Marchantiophyta</taxon>
        <taxon>Marchantiopsida</taxon>
        <taxon>Marchantiidae</taxon>
        <taxon>Marchantiales</taxon>
        <taxon>Marchantiaceae</taxon>
        <taxon>Marchantia</taxon>
    </lineage>
</organism>
<evidence type="ECO:0000256" key="4">
    <source>
        <dbReference type="ARBA" id="ARBA00022670"/>
    </source>
</evidence>
<evidence type="ECO:0000256" key="8">
    <source>
        <dbReference type="ARBA" id="ARBA00023049"/>
    </source>
</evidence>
<reference evidence="11" key="1">
    <citation type="submission" date="2016-03" db="EMBL/GenBank/DDBJ databases">
        <title>Mechanisms controlling the formation of the plant cell surface in tip-growing cells are functionally conserved among land plants.</title>
        <authorList>
            <person name="Honkanen S."/>
            <person name="Jones V.A."/>
            <person name="Morieri G."/>
            <person name="Champion C."/>
            <person name="Hetherington A.J."/>
            <person name="Kelly S."/>
            <person name="Saint-Marcoux D."/>
            <person name="Proust H."/>
            <person name="Prescott H."/>
            <person name="Dolan L."/>
        </authorList>
    </citation>
    <scope>NUCLEOTIDE SEQUENCE [LARGE SCALE GENOMIC DNA]</scope>
    <source>
        <tissue evidence="11">Whole gametophyte</tissue>
    </source>
</reference>
<keyword evidence="4" id="KW-0645">Protease</keyword>
<dbReference type="PANTHER" id="PTHR43016">
    <property type="entry name" value="PRESEQUENCE PROTEASE"/>
    <property type="match status" value="1"/>
</dbReference>
<evidence type="ECO:0000256" key="1">
    <source>
        <dbReference type="ARBA" id="ARBA00001947"/>
    </source>
</evidence>
<sequence>MHAQGILARSVPRAAHMSLLAVTASVPRPLRLLTCGACGKIEAAFTVQKGVRGPQKLGWQGLRSFSLPLARPFEASRRDSLGLKRGLSSAPQAVLTAPTPKVGANPEMAKQQGYEVISEQFIDEYNSTAILYRHKKTGAEIMSVSNSDEKKVFGIVFRTPAQDSTGIPHILEHSVLCGSRKYPLKNPVGELLKSSLNTFLNAFTYPDRTCYPVASTNLKDFYNLVDVHLDAVFFPRCVNDVQIFQQEGWHYELNESSEDMTYKGVVFNEMKGVYSQPENIMGRFSQQASFPDNTYGVDSGGDPTVIPDLTFEQFQEFHQKFYHPSNARLWFYGDDDPNERLRVISAYLDSFEASQSAKESEVGIQKLFTEPKRVVEKYAAGEGGDTGKKHMVYISWVLCDEPLDEETELALGFLDHLMLGTPAAPLRKALMESGLGEALVGGGLDDDLRQPSFSIGMKGVAADKTVEVEELVIKTLNGLVDEGFTAEAVEASINTIEFSLRENNTGSFPRGLSLMLRSMGKWLYGGDPFEALRFAKPLEAFKERIANEGVKGVFSPLIKKFILDNTHRVTVELQPDTEKGVKDEAAEAERLAKVKASMTKEDLAELVRATEELRVRQETPDPPEALRVVPSLSLKDIPKDPINVPIAVGEINGATVLRHDIFTNDVLYTEVAFDMSTLRADLLPLVPLFCQSLLEMGTKDMDFVELSQLIGRKTGGISVFPYVSSVHGKKEALSYFMIRGKAMANQTADLFNLMKVVLKDVQFNDQQRFQQFVSQRKSGMESRVVGGGHGVAATRMDGMLNVAGWVNEQMGGLSYLNYLRSLEKRVEEDWPAVSQALEDIRSAVLGRKGVIVNLTADEKILTSAEPHVSNFLDAFPETSGDRTCTWNPVLHRVNEGLVIPTKVNYVGKAACLYDAGYEMDGSSYVIQKYIGNTWLWDRVRVSGGAYGGFCDFDMFSGVFSYLSYRDPNLLKTLDNYDGTVEFLKNLELDDEALTKAIIGTIGEMDSYQLPDAKGYSSMIRYMMGVTWEQRQQRREQILSTSVEDFRNFGSSLEYVRDSGVVVAVASADDIAAANEAKPGFLDVVKVL</sequence>
<evidence type="ECO:0000256" key="9">
    <source>
        <dbReference type="ARBA" id="ARBA00023128"/>
    </source>
</evidence>
<dbReference type="FunFam" id="3.30.830.10:FF:000029">
    <property type="entry name" value="Presequence protease 1"/>
    <property type="match status" value="1"/>
</dbReference>
<keyword evidence="8" id="KW-0482">Metalloprotease</keyword>
<dbReference type="InterPro" id="IPR011765">
    <property type="entry name" value="Pept_M16_N"/>
</dbReference>
<dbReference type="InterPro" id="IPR013578">
    <property type="entry name" value="Peptidase_M16C_assoc"/>
</dbReference>
<dbReference type="GO" id="GO:0005739">
    <property type="term" value="C:mitochondrion"/>
    <property type="evidence" value="ECO:0007669"/>
    <property type="project" value="UniProtKB-SubCell"/>
</dbReference>
<dbReference type="InterPro" id="IPR011249">
    <property type="entry name" value="Metalloenz_LuxS/M16"/>
</dbReference>
<dbReference type="Gene3D" id="3.30.830.10">
    <property type="entry name" value="Metalloenzyme, LuxS/M16 peptidase-like"/>
    <property type="match status" value="4"/>
</dbReference>
<dbReference type="GO" id="GO:0046872">
    <property type="term" value="F:metal ion binding"/>
    <property type="evidence" value="ECO:0007669"/>
    <property type="project" value="UniProtKB-KW"/>
</dbReference>
<keyword evidence="12" id="KW-1185">Reference proteome</keyword>
<evidence type="ECO:0000256" key="2">
    <source>
        <dbReference type="ARBA" id="ARBA00004173"/>
    </source>
</evidence>
<evidence type="ECO:0000259" key="10">
    <source>
        <dbReference type="SMART" id="SM01264"/>
    </source>
</evidence>
<protein>
    <recommendedName>
        <fullName evidence="10">Peptidase M16C associated domain-containing protein</fullName>
    </recommendedName>
</protein>
<gene>
    <name evidence="11" type="ORF">AXG93_138s1170</name>
</gene>